<evidence type="ECO:0000256" key="1">
    <source>
        <dbReference type="SAM" id="MobiDB-lite"/>
    </source>
</evidence>
<dbReference type="Proteomes" id="UP001335648">
    <property type="component" value="Unassembled WGS sequence"/>
</dbReference>
<accession>A0AAN8GER4</accession>
<keyword evidence="3" id="KW-1185">Reference proteome</keyword>
<evidence type="ECO:0000313" key="3">
    <source>
        <dbReference type="Proteomes" id="UP001335648"/>
    </source>
</evidence>
<reference evidence="2 3" key="1">
    <citation type="journal article" date="2023" name="Mol. Biol. Evol.">
        <title>Genomics of Secondarily Temperate Adaptation in the Only Non-Antarctic Icefish.</title>
        <authorList>
            <person name="Rivera-Colon A.G."/>
            <person name="Rayamajhi N."/>
            <person name="Minhas B.F."/>
            <person name="Madrigal G."/>
            <person name="Bilyk K.T."/>
            <person name="Yoon V."/>
            <person name="Hune M."/>
            <person name="Gregory S."/>
            <person name="Cheng C.H.C."/>
            <person name="Catchen J.M."/>
        </authorList>
    </citation>
    <scope>NUCLEOTIDE SEQUENCE [LARGE SCALE GENOMIC DNA]</scope>
    <source>
        <strain evidence="2">JC2023a</strain>
    </source>
</reference>
<name>A0AAN8GER4_9TELE</name>
<proteinExistence type="predicted"/>
<dbReference type="AlphaFoldDB" id="A0AAN8GER4"/>
<feature type="region of interest" description="Disordered" evidence="1">
    <location>
        <begin position="1"/>
        <end position="35"/>
    </location>
</feature>
<gene>
    <name evidence="2" type="ORF">CesoFtcFv8_025278</name>
</gene>
<evidence type="ECO:0000313" key="2">
    <source>
        <dbReference type="EMBL" id="KAK5877804.1"/>
    </source>
</evidence>
<protein>
    <submittedName>
        <fullName evidence="2">Uncharacterized protein</fullName>
    </submittedName>
</protein>
<feature type="compositionally biased region" description="Basic and acidic residues" evidence="1">
    <location>
        <begin position="21"/>
        <end position="30"/>
    </location>
</feature>
<sequence>MNRYELDPLPSLKPQTLRTEAQTHGHEKQQTGRPDALCQCPYDEIQSTRKPVRARMALCMCARQTDGLNSDGPQLQDQMAGSRPAQDYCIFTKPEG</sequence>
<dbReference type="EMBL" id="JAULUE010002066">
    <property type="protein sequence ID" value="KAK5877804.1"/>
    <property type="molecule type" value="Genomic_DNA"/>
</dbReference>
<organism evidence="2 3">
    <name type="scientific">Champsocephalus esox</name>
    <name type="common">pike icefish</name>
    <dbReference type="NCBI Taxonomy" id="159716"/>
    <lineage>
        <taxon>Eukaryota</taxon>
        <taxon>Metazoa</taxon>
        <taxon>Chordata</taxon>
        <taxon>Craniata</taxon>
        <taxon>Vertebrata</taxon>
        <taxon>Euteleostomi</taxon>
        <taxon>Actinopterygii</taxon>
        <taxon>Neopterygii</taxon>
        <taxon>Teleostei</taxon>
        <taxon>Neoteleostei</taxon>
        <taxon>Acanthomorphata</taxon>
        <taxon>Eupercaria</taxon>
        <taxon>Perciformes</taxon>
        <taxon>Notothenioidei</taxon>
        <taxon>Channichthyidae</taxon>
        <taxon>Champsocephalus</taxon>
    </lineage>
</organism>
<comment type="caution">
    <text evidence="2">The sequence shown here is derived from an EMBL/GenBank/DDBJ whole genome shotgun (WGS) entry which is preliminary data.</text>
</comment>